<dbReference type="Proteomes" id="UP000015105">
    <property type="component" value="Chromosome 2D"/>
</dbReference>
<feature type="compositionally biased region" description="Basic residues" evidence="1">
    <location>
        <begin position="80"/>
        <end position="93"/>
    </location>
</feature>
<evidence type="ECO:0000256" key="1">
    <source>
        <dbReference type="SAM" id="MobiDB-lite"/>
    </source>
</evidence>
<dbReference type="Gramene" id="AET2Gv20801900.30">
    <property type="protein sequence ID" value="AET2Gv20801900.30"/>
    <property type="gene ID" value="AET2Gv20801900"/>
</dbReference>
<feature type="region of interest" description="Disordered" evidence="1">
    <location>
        <begin position="1"/>
        <end position="166"/>
    </location>
</feature>
<evidence type="ECO:0000313" key="3">
    <source>
        <dbReference type="Proteomes" id="UP000015105"/>
    </source>
</evidence>
<dbReference type="EnsemblPlants" id="AET2Gv20801900.30">
    <property type="protein sequence ID" value="AET2Gv20801900.30"/>
    <property type="gene ID" value="AET2Gv20801900"/>
</dbReference>
<reference evidence="3" key="2">
    <citation type="journal article" date="2017" name="Nat. Plants">
        <title>The Aegilops tauschii genome reveals multiple impacts of transposons.</title>
        <authorList>
            <person name="Zhao G."/>
            <person name="Zou C."/>
            <person name="Li K."/>
            <person name="Wang K."/>
            <person name="Li T."/>
            <person name="Gao L."/>
            <person name="Zhang X."/>
            <person name="Wang H."/>
            <person name="Yang Z."/>
            <person name="Liu X."/>
            <person name="Jiang W."/>
            <person name="Mao L."/>
            <person name="Kong X."/>
            <person name="Jiao Y."/>
            <person name="Jia J."/>
        </authorList>
    </citation>
    <scope>NUCLEOTIDE SEQUENCE [LARGE SCALE GENOMIC DNA]</scope>
    <source>
        <strain evidence="3">cv. AL8/78</strain>
    </source>
</reference>
<organism evidence="2 3">
    <name type="scientific">Aegilops tauschii subsp. strangulata</name>
    <name type="common">Goatgrass</name>
    <dbReference type="NCBI Taxonomy" id="200361"/>
    <lineage>
        <taxon>Eukaryota</taxon>
        <taxon>Viridiplantae</taxon>
        <taxon>Streptophyta</taxon>
        <taxon>Embryophyta</taxon>
        <taxon>Tracheophyta</taxon>
        <taxon>Spermatophyta</taxon>
        <taxon>Magnoliopsida</taxon>
        <taxon>Liliopsida</taxon>
        <taxon>Poales</taxon>
        <taxon>Poaceae</taxon>
        <taxon>BOP clade</taxon>
        <taxon>Pooideae</taxon>
        <taxon>Triticodae</taxon>
        <taxon>Triticeae</taxon>
        <taxon>Triticinae</taxon>
        <taxon>Aegilops</taxon>
    </lineage>
</organism>
<proteinExistence type="predicted"/>
<dbReference type="AlphaFoldDB" id="A0A453CC32"/>
<reference evidence="2" key="5">
    <citation type="journal article" date="2021" name="G3 (Bethesda)">
        <title>Aegilops tauschii genome assembly Aet v5.0 features greater sequence contiguity and improved annotation.</title>
        <authorList>
            <person name="Wang L."/>
            <person name="Zhu T."/>
            <person name="Rodriguez J.C."/>
            <person name="Deal K.R."/>
            <person name="Dubcovsky J."/>
            <person name="McGuire P.E."/>
            <person name="Lux T."/>
            <person name="Spannagl M."/>
            <person name="Mayer K.F.X."/>
            <person name="Baldrich P."/>
            <person name="Meyers B.C."/>
            <person name="Huo N."/>
            <person name="Gu Y.Q."/>
            <person name="Zhou H."/>
            <person name="Devos K.M."/>
            <person name="Bennetzen J.L."/>
            <person name="Unver T."/>
            <person name="Budak H."/>
            <person name="Gulick P.J."/>
            <person name="Galiba G."/>
            <person name="Kalapos B."/>
            <person name="Nelson D.R."/>
            <person name="Li P."/>
            <person name="You F.M."/>
            <person name="Luo M.C."/>
            <person name="Dvorak J."/>
        </authorList>
    </citation>
    <scope>NUCLEOTIDE SEQUENCE [LARGE SCALE GENOMIC DNA]</scope>
    <source>
        <strain evidence="2">cv. AL8/78</strain>
    </source>
</reference>
<keyword evidence="3" id="KW-1185">Reference proteome</keyword>
<evidence type="ECO:0000313" key="2">
    <source>
        <dbReference type="EnsemblPlants" id="AET2Gv20801900.30"/>
    </source>
</evidence>
<accession>A0A453CC32</accession>
<sequence length="211" mass="23029">VPEEKKTPAHPLPHPPSPAGSRRWPAPHLLPRLDPGAVPAPHLLPGTAPPPTFFPAPPRPPPSSPRRPAPHLLSHAAPTFRRRAAPTIRRRTAPHLPATHRPTPPKRRPPHTPTIQAPPRYRPAHRRGPPLPPWPFDAITAGRSTPPPHVIHCSSTLDPPGSLSQRAAADRLPPLERRCGPSPTSLPWHSTVDCALPHLPPSASWWNHKDS</sequence>
<feature type="compositionally biased region" description="Pro residues" evidence="1">
    <location>
        <begin position="47"/>
        <end position="67"/>
    </location>
</feature>
<name>A0A453CC32_AEGTS</name>
<reference evidence="3" key="1">
    <citation type="journal article" date="2014" name="Science">
        <title>Ancient hybridizations among the ancestral genomes of bread wheat.</title>
        <authorList>
            <consortium name="International Wheat Genome Sequencing Consortium,"/>
            <person name="Marcussen T."/>
            <person name="Sandve S.R."/>
            <person name="Heier L."/>
            <person name="Spannagl M."/>
            <person name="Pfeifer M."/>
            <person name="Jakobsen K.S."/>
            <person name="Wulff B.B."/>
            <person name="Steuernagel B."/>
            <person name="Mayer K.F."/>
            <person name="Olsen O.A."/>
        </authorList>
    </citation>
    <scope>NUCLEOTIDE SEQUENCE [LARGE SCALE GENOMIC DNA]</scope>
    <source>
        <strain evidence="3">cv. AL8/78</strain>
    </source>
</reference>
<reference evidence="2" key="4">
    <citation type="submission" date="2019-03" db="UniProtKB">
        <authorList>
            <consortium name="EnsemblPlants"/>
        </authorList>
    </citation>
    <scope>IDENTIFICATION</scope>
</reference>
<reference evidence="2" key="3">
    <citation type="journal article" date="2017" name="Nature">
        <title>Genome sequence of the progenitor of the wheat D genome Aegilops tauschii.</title>
        <authorList>
            <person name="Luo M.C."/>
            <person name="Gu Y.Q."/>
            <person name="Puiu D."/>
            <person name="Wang H."/>
            <person name="Twardziok S.O."/>
            <person name="Deal K.R."/>
            <person name="Huo N."/>
            <person name="Zhu T."/>
            <person name="Wang L."/>
            <person name="Wang Y."/>
            <person name="McGuire P.E."/>
            <person name="Liu S."/>
            <person name="Long H."/>
            <person name="Ramasamy R.K."/>
            <person name="Rodriguez J.C."/>
            <person name="Van S.L."/>
            <person name="Yuan L."/>
            <person name="Wang Z."/>
            <person name="Xia Z."/>
            <person name="Xiao L."/>
            <person name="Anderson O.D."/>
            <person name="Ouyang S."/>
            <person name="Liang Y."/>
            <person name="Zimin A.V."/>
            <person name="Pertea G."/>
            <person name="Qi P."/>
            <person name="Bennetzen J.L."/>
            <person name="Dai X."/>
            <person name="Dawson M.W."/>
            <person name="Muller H.G."/>
            <person name="Kugler K."/>
            <person name="Rivarola-Duarte L."/>
            <person name="Spannagl M."/>
            <person name="Mayer K.F.X."/>
            <person name="Lu F.H."/>
            <person name="Bevan M.W."/>
            <person name="Leroy P."/>
            <person name="Li P."/>
            <person name="You F.M."/>
            <person name="Sun Q."/>
            <person name="Liu Z."/>
            <person name="Lyons E."/>
            <person name="Wicker T."/>
            <person name="Salzberg S.L."/>
            <person name="Devos K.M."/>
            <person name="Dvorak J."/>
        </authorList>
    </citation>
    <scope>NUCLEOTIDE SEQUENCE [LARGE SCALE GENOMIC DNA]</scope>
    <source>
        <strain evidence="2">cv. AL8/78</strain>
    </source>
</reference>
<protein>
    <submittedName>
        <fullName evidence="2">Uncharacterized protein</fullName>
    </submittedName>
</protein>
<feature type="compositionally biased region" description="Polar residues" evidence="1">
    <location>
        <begin position="153"/>
        <end position="165"/>
    </location>
</feature>